<evidence type="ECO:0000259" key="2">
    <source>
        <dbReference type="Pfam" id="PF06580"/>
    </source>
</evidence>
<feature type="transmembrane region" description="Helical" evidence="1">
    <location>
        <begin position="7"/>
        <end position="27"/>
    </location>
</feature>
<proteinExistence type="predicted"/>
<gene>
    <name evidence="3" type="ORF">C7T94_00950</name>
</gene>
<name>A0A2T3HQQ6_9SPHI</name>
<dbReference type="Pfam" id="PF06580">
    <property type="entry name" value="His_kinase"/>
    <property type="match status" value="1"/>
</dbReference>
<keyword evidence="1" id="KW-0812">Transmembrane</keyword>
<dbReference type="Proteomes" id="UP000240912">
    <property type="component" value="Unassembled WGS sequence"/>
</dbReference>
<feature type="transmembrane region" description="Helical" evidence="1">
    <location>
        <begin position="128"/>
        <end position="146"/>
    </location>
</feature>
<evidence type="ECO:0000313" key="3">
    <source>
        <dbReference type="EMBL" id="PST84733.1"/>
    </source>
</evidence>
<organism evidence="3 4">
    <name type="scientific">Pedobacter yulinensis</name>
    <dbReference type="NCBI Taxonomy" id="2126353"/>
    <lineage>
        <taxon>Bacteria</taxon>
        <taxon>Pseudomonadati</taxon>
        <taxon>Bacteroidota</taxon>
        <taxon>Sphingobacteriia</taxon>
        <taxon>Sphingobacteriales</taxon>
        <taxon>Sphingobacteriaceae</taxon>
        <taxon>Pedobacter</taxon>
    </lineage>
</organism>
<accession>A0A2T3HQQ6</accession>
<dbReference type="AlphaFoldDB" id="A0A2T3HQQ6"/>
<reference evidence="3 4" key="1">
    <citation type="submission" date="2018-03" db="EMBL/GenBank/DDBJ databases">
        <authorList>
            <person name="Keele B.F."/>
        </authorList>
    </citation>
    <scope>NUCLEOTIDE SEQUENCE [LARGE SCALE GENOMIC DNA]</scope>
    <source>
        <strain evidence="3 4">YL28-9</strain>
    </source>
</reference>
<keyword evidence="1" id="KW-0472">Membrane</keyword>
<dbReference type="InterPro" id="IPR050640">
    <property type="entry name" value="Bact_2-comp_sensor_kinase"/>
</dbReference>
<keyword evidence="4" id="KW-1185">Reference proteome</keyword>
<sequence>MKKIQQLRLTLHLAGWLGLMAVPLLIFDVQPAELIFSTGYCCFVLTFIALYYIHSMWLLPGLYRQRQFLLYTLAVFMLLTGVLWLRPFDRLNHQHRKRAEREAARLPVPSQQWAQPSAIDIIQPKIDVISAFIFFVIIATGIAFETNRQLHLAMRRVLQAEKDRAEAELSFLKAQVNPHFLYNTLNNIYTLAITNDVRTPEMLLKLSGIMRYFTDEAILAEARLADELTCLRQYIELQSLRLSRKTTLDFRVEGDVLTKKIAPLLLMAFAENVFKYGVSNREESTILISLHAKADELVFTTRNRIFYNKKTLGAIGMTLGSTRKRLEELYPNRHFLNIRTDDGYFTVNLTIQV</sequence>
<dbReference type="RefSeq" id="WP_107212788.1">
    <property type="nucleotide sequence ID" value="NZ_KZ686268.1"/>
</dbReference>
<comment type="caution">
    <text evidence="3">The sequence shown here is derived from an EMBL/GenBank/DDBJ whole genome shotgun (WGS) entry which is preliminary data.</text>
</comment>
<dbReference type="OrthoDB" id="9792992at2"/>
<evidence type="ECO:0000313" key="4">
    <source>
        <dbReference type="Proteomes" id="UP000240912"/>
    </source>
</evidence>
<keyword evidence="1" id="KW-1133">Transmembrane helix</keyword>
<dbReference type="GO" id="GO:0000155">
    <property type="term" value="F:phosphorelay sensor kinase activity"/>
    <property type="evidence" value="ECO:0007669"/>
    <property type="project" value="InterPro"/>
</dbReference>
<dbReference type="PANTHER" id="PTHR34220">
    <property type="entry name" value="SENSOR HISTIDINE KINASE YPDA"/>
    <property type="match status" value="1"/>
</dbReference>
<dbReference type="EMBL" id="PYLS01000001">
    <property type="protein sequence ID" value="PST84733.1"/>
    <property type="molecule type" value="Genomic_DNA"/>
</dbReference>
<feature type="domain" description="Signal transduction histidine kinase internal region" evidence="2">
    <location>
        <begin position="167"/>
        <end position="244"/>
    </location>
</feature>
<protein>
    <recommendedName>
        <fullName evidence="2">Signal transduction histidine kinase internal region domain-containing protein</fullName>
    </recommendedName>
</protein>
<dbReference type="PANTHER" id="PTHR34220:SF7">
    <property type="entry name" value="SENSOR HISTIDINE KINASE YPDA"/>
    <property type="match status" value="1"/>
</dbReference>
<dbReference type="InterPro" id="IPR010559">
    <property type="entry name" value="Sig_transdc_His_kin_internal"/>
</dbReference>
<feature type="transmembrane region" description="Helical" evidence="1">
    <location>
        <begin position="33"/>
        <end position="53"/>
    </location>
</feature>
<feature type="transmembrane region" description="Helical" evidence="1">
    <location>
        <begin position="68"/>
        <end position="85"/>
    </location>
</feature>
<evidence type="ECO:0000256" key="1">
    <source>
        <dbReference type="SAM" id="Phobius"/>
    </source>
</evidence>
<dbReference type="GO" id="GO:0016020">
    <property type="term" value="C:membrane"/>
    <property type="evidence" value="ECO:0007669"/>
    <property type="project" value="InterPro"/>
</dbReference>